<feature type="domain" description="Clp1 C-terminal" evidence="3">
    <location>
        <begin position="320"/>
        <end position="421"/>
    </location>
</feature>
<protein>
    <submittedName>
        <fullName evidence="6">Uncharacterized protein</fullName>
    </submittedName>
</protein>
<evidence type="ECO:0000313" key="7">
    <source>
        <dbReference type="Proteomes" id="UP000179807"/>
    </source>
</evidence>
<keyword evidence="1" id="KW-0547">Nucleotide-binding</keyword>
<dbReference type="InterPro" id="IPR032324">
    <property type="entry name" value="Clp1_N"/>
</dbReference>
<dbReference type="EMBL" id="MLAK01000749">
    <property type="protein sequence ID" value="OHT05726.1"/>
    <property type="molecule type" value="Genomic_DNA"/>
</dbReference>
<evidence type="ECO:0000256" key="2">
    <source>
        <dbReference type="ARBA" id="ARBA00022840"/>
    </source>
</evidence>
<keyword evidence="2" id="KW-0067">ATP-binding</keyword>
<evidence type="ECO:0000259" key="5">
    <source>
        <dbReference type="Pfam" id="PF16575"/>
    </source>
</evidence>
<dbReference type="InterPro" id="IPR045116">
    <property type="entry name" value="Clp1/Grc3"/>
</dbReference>
<proteinExistence type="predicted"/>
<dbReference type="PANTHER" id="PTHR12755">
    <property type="entry name" value="CLEAVAGE/POLYADENYLATION FACTOR IA SUBUNIT CLP1P"/>
    <property type="match status" value="1"/>
</dbReference>
<dbReference type="Gene3D" id="2.60.120.1030">
    <property type="entry name" value="Clp1, DNA binding domain"/>
    <property type="match status" value="1"/>
</dbReference>
<dbReference type="InterPro" id="IPR010655">
    <property type="entry name" value="Clp1_C"/>
</dbReference>
<dbReference type="RefSeq" id="XP_068358862.1">
    <property type="nucleotide sequence ID" value="XM_068492767.1"/>
</dbReference>
<accession>A0A1J4K7R2</accession>
<evidence type="ECO:0000259" key="3">
    <source>
        <dbReference type="Pfam" id="PF06807"/>
    </source>
</evidence>
<feature type="domain" description="Clp1 P-loop" evidence="5">
    <location>
        <begin position="106"/>
        <end position="302"/>
    </location>
</feature>
<feature type="domain" description="Clp1 N-terminal" evidence="4">
    <location>
        <begin position="12"/>
        <end position="90"/>
    </location>
</feature>
<dbReference type="GO" id="GO:0005524">
    <property type="term" value="F:ATP binding"/>
    <property type="evidence" value="ECO:0007669"/>
    <property type="project" value="UniProtKB-KW"/>
</dbReference>
<evidence type="ECO:0000256" key="1">
    <source>
        <dbReference type="ARBA" id="ARBA00022741"/>
    </source>
</evidence>
<gene>
    <name evidence="6" type="ORF">TRFO_05895</name>
</gene>
<sequence>MTESPEIEIVSLPPYQELRFIMKVGDRALVEITSGEAYSFGWQLPLYTQTTFRDQPFPISTKHGCTLKVGGTFTSYYTAPLEEFQFIDNICQSINNGISPSIFIVGASSVGKTSLCKLICNSILDKCPEKYPIYVNADPDQAPFCPQGCISAAPITTPINNFGFPFTDPLMYLYASTKVDEKRSSLFIGQLEELMNHVAERRKNAAMTNSSDGCAVFDFPSITSKHLLELLEKTIQIEESFTKNPSAIHIIVVGDDRLYTNIHRSMPKFKAMKTSMLSGVITLSKEMRSDLRNIETKRYFYGDGNPELLPTTYLLTKEDNTTLYSLGPFVAARDESMMPLFQGGALPDPKVLQPVIFGERIVGLILAIVPRVNKADTWKQPVIGFLHVIELGANEKQVNVLKPNPDPLPSSVLLVSQVKWVPK</sequence>
<dbReference type="Gene3D" id="2.40.30.330">
    <property type="entry name" value="Pre-mRNA cleavage complex subunit Clp1, C-terminal domain"/>
    <property type="match status" value="1"/>
</dbReference>
<dbReference type="OrthoDB" id="258143at2759"/>
<dbReference type="GeneID" id="94827471"/>
<dbReference type="InterPro" id="IPR038239">
    <property type="entry name" value="Clp1_N_sf"/>
</dbReference>
<dbReference type="InterPro" id="IPR027417">
    <property type="entry name" value="P-loop_NTPase"/>
</dbReference>
<dbReference type="GO" id="GO:0051731">
    <property type="term" value="F:polynucleotide 5'-hydroxyl-kinase activity"/>
    <property type="evidence" value="ECO:0007669"/>
    <property type="project" value="InterPro"/>
</dbReference>
<name>A0A1J4K7R2_9EUKA</name>
<keyword evidence="7" id="KW-1185">Reference proteome</keyword>
<dbReference type="GO" id="GO:0005634">
    <property type="term" value="C:nucleus"/>
    <property type="evidence" value="ECO:0007669"/>
    <property type="project" value="TreeGrafter"/>
</dbReference>
<dbReference type="PANTHER" id="PTHR12755:SF6">
    <property type="entry name" value="POLYRIBONUCLEOTIDE 5'-HYDROXYL-KINASE CLP1"/>
    <property type="match status" value="1"/>
</dbReference>
<dbReference type="Pfam" id="PF16573">
    <property type="entry name" value="CLP1_N"/>
    <property type="match status" value="1"/>
</dbReference>
<dbReference type="AlphaFoldDB" id="A0A1J4K7R2"/>
<dbReference type="Pfam" id="PF06807">
    <property type="entry name" value="Clp1"/>
    <property type="match status" value="1"/>
</dbReference>
<comment type="caution">
    <text evidence="6">The sequence shown here is derived from an EMBL/GenBank/DDBJ whole genome shotgun (WGS) entry which is preliminary data.</text>
</comment>
<organism evidence="6 7">
    <name type="scientific">Tritrichomonas foetus</name>
    <dbReference type="NCBI Taxonomy" id="1144522"/>
    <lineage>
        <taxon>Eukaryota</taxon>
        <taxon>Metamonada</taxon>
        <taxon>Parabasalia</taxon>
        <taxon>Tritrichomonadida</taxon>
        <taxon>Tritrichomonadidae</taxon>
        <taxon>Tritrichomonas</taxon>
    </lineage>
</organism>
<reference evidence="6" key="1">
    <citation type="submission" date="2016-10" db="EMBL/GenBank/DDBJ databases">
        <authorList>
            <person name="Benchimol M."/>
            <person name="Almeida L.G."/>
            <person name="Vasconcelos A.T."/>
            <person name="Perreira-Neves A."/>
            <person name="Rosa I.A."/>
            <person name="Tasca T."/>
            <person name="Bogo M.R."/>
            <person name="de Souza W."/>
        </authorList>
    </citation>
    <scope>NUCLEOTIDE SEQUENCE [LARGE SCALE GENOMIC DNA]</scope>
    <source>
        <strain evidence="6">K</strain>
    </source>
</reference>
<evidence type="ECO:0000259" key="4">
    <source>
        <dbReference type="Pfam" id="PF16573"/>
    </source>
</evidence>
<dbReference type="Pfam" id="PF16575">
    <property type="entry name" value="CLP1_P"/>
    <property type="match status" value="1"/>
</dbReference>
<dbReference type="Proteomes" id="UP000179807">
    <property type="component" value="Unassembled WGS sequence"/>
</dbReference>
<dbReference type="GO" id="GO:0031124">
    <property type="term" value="P:mRNA 3'-end processing"/>
    <property type="evidence" value="ECO:0007669"/>
    <property type="project" value="InterPro"/>
</dbReference>
<dbReference type="GO" id="GO:0006388">
    <property type="term" value="P:tRNA splicing, via endonucleolytic cleavage and ligation"/>
    <property type="evidence" value="ECO:0007669"/>
    <property type="project" value="TreeGrafter"/>
</dbReference>
<dbReference type="VEuPathDB" id="TrichDB:TRFO_05895"/>
<evidence type="ECO:0000313" key="6">
    <source>
        <dbReference type="EMBL" id="OHT05726.1"/>
    </source>
</evidence>
<dbReference type="InterPro" id="IPR038238">
    <property type="entry name" value="Clp1_C_sf"/>
</dbReference>
<dbReference type="SUPFAM" id="SSF52540">
    <property type="entry name" value="P-loop containing nucleoside triphosphate hydrolases"/>
    <property type="match status" value="1"/>
</dbReference>
<dbReference type="Gene3D" id="3.40.50.300">
    <property type="entry name" value="P-loop containing nucleotide triphosphate hydrolases"/>
    <property type="match status" value="1"/>
</dbReference>
<dbReference type="InterPro" id="IPR032319">
    <property type="entry name" value="CLP1_P"/>
</dbReference>